<accession>A0A8J3ZC80</accession>
<organism evidence="3 4">
    <name type="scientific">Virgisporangium aurantiacum</name>
    <dbReference type="NCBI Taxonomy" id="175570"/>
    <lineage>
        <taxon>Bacteria</taxon>
        <taxon>Bacillati</taxon>
        <taxon>Actinomycetota</taxon>
        <taxon>Actinomycetes</taxon>
        <taxon>Micromonosporales</taxon>
        <taxon>Micromonosporaceae</taxon>
        <taxon>Virgisporangium</taxon>
    </lineage>
</organism>
<dbReference type="Gene3D" id="3.30.1050.20">
    <property type="match status" value="1"/>
</dbReference>
<protein>
    <submittedName>
        <fullName evidence="3">Maleylpyruvate isomerase</fullName>
    </submittedName>
</protein>
<name>A0A8J3ZC80_9ACTN</name>
<comment type="caution">
    <text evidence="3">The sequence shown here is derived from an EMBL/GenBank/DDBJ whole genome shotgun (WGS) entry which is preliminary data.</text>
</comment>
<proteinExistence type="predicted"/>
<dbReference type="Proteomes" id="UP000612585">
    <property type="component" value="Unassembled WGS sequence"/>
</dbReference>
<dbReference type="AlphaFoldDB" id="A0A8J3ZC80"/>
<dbReference type="Gene3D" id="1.20.120.450">
    <property type="entry name" value="dinb family like domain"/>
    <property type="match status" value="1"/>
</dbReference>
<evidence type="ECO:0000313" key="3">
    <source>
        <dbReference type="EMBL" id="GIJ59030.1"/>
    </source>
</evidence>
<dbReference type="InterPro" id="IPR034660">
    <property type="entry name" value="DinB/YfiT-like"/>
</dbReference>
<evidence type="ECO:0000313" key="4">
    <source>
        <dbReference type="Proteomes" id="UP000612585"/>
    </source>
</evidence>
<keyword evidence="4" id="KW-1185">Reference proteome</keyword>
<reference evidence="3" key="1">
    <citation type="submission" date="2021-01" db="EMBL/GenBank/DDBJ databases">
        <title>Whole genome shotgun sequence of Virgisporangium aurantiacum NBRC 16421.</title>
        <authorList>
            <person name="Komaki H."/>
            <person name="Tamura T."/>
        </authorList>
    </citation>
    <scope>NUCLEOTIDE SEQUENCE</scope>
    <source>
        <strain evidence="3">NBRC 16421</strain>
    </source>
</reference>
<dbReference type="RefSeq" id="WP_204000638.1">
    <property type="nucleotide sequence ID" value="NZ_BOPG01000044.1"/>
</dbReference>
<feature type="domain" description="Mycothiol-dependent maleylpyruvate isomerase metal-binding" evidence="2">
    <location>
        <begin position="17"/>
        <end position="145"/>
    </location>
</feature>
<evidence type="ECO:0000259" key="2">
    <source>
        <dbReference type="Pfam" id="PF11716"/>
    </source>
</evidence>
<keyword evidence="3" id="KW-0413">Isomerase</keyword>
<dbReference type="GO" id="GO:0046872">
    <property type="term" value="F:metal ion binding"/>
    <property type="evidence" value="ECO:0007669"/>
    <property type="project" value="InterPro"/>
</dbReference>
<sequence length="234" mass="25441">MTADPLLLATEVARSDERLLATARELDISAPSRLPGWTRGHVITHVARNADGYVNLLTWARTGVKKPMYASLERRNEEILEGAGRPLDEQLADLAASAQRFADAVDAMTPAAWGAEVYHLSGRRMTPQQVVWSRWREVEVHHVDLNAGYRPDDWPEAFTLHLLREVVADLGGWAGGLTASADDVAFETVIGAAAAPITVRGPARALVAWLIGRSTGDALRTEPAGQLPAVPTWK</sequence>
<dbReference type="SUPFAM" id="SSF55718">
    <property type="entry name" value="SCP-like"/>
    <property type="match status" value="1"/>
</dbReference>
<dbReference type="InterPro" id="IPR024344">
    <property type="entry name" value="MDMPI_metal-binding"/>
</dbReference>
<dbReference type="InterPro" id="IPR036527">
    <property type="entry name" value="SCP2_sterol-bd_dom_sf"/>
</dbReference>
<dbReference type="SUPFAM" id="SSF109854">
    <property type="entry name" value="DinB/YfiT-like putative metalloenzymes"/>
    <property type="match status" value="1"/>
</dbReference>
<feature type="domain" description="MDMPI C-terminal" evidence="1">
    <location>
        <begin position="153"/>
        <end position="231"/>
    </location>
</feature>
<dbReference type="EMBL" id="BOPG01000044">
    <property type="protein sequence ID" value="GIJ59030.1"/>
    <property type="molecule type" value="Genomic_DNA"/>
</dbReference>
<dbReference type="Pfam" id="PF07398">
    <property type="entry name" value="MDMPI_C"/>
    <property type="match status" value="1"/>
</dbReference>
<dbReference type="GO" id="GO:0016853">
    <property type="term" value="F:isomerase activity"/>
    <property type="evidence" value="ECO:0007669"/>
    <property type="project" value="UniProtKB-KW"/>
</dbReference>
<evidence type="ECO:0000259" key="1">
    <source>
        <dbReference type="Pfam" id="PF07398"/>
    </source>
</evidence>
<dbReference type="NCBIfam" id="TIGR03083">
    <property type="entry name" value="maleylpyruvate isomerase family mycothiol-dependent enzyme"/>
    <property type="match status" value="1"/>
</dbReference>
<dbReference type="InterPro" id="IPR017517">
    <property type="entry name" value="Maleyloyr_isom"/>
</dbReference>
<gene>
    <name evidence="3" type="ORF">Vau01_065460</name>
</gene>
<dbReference type="Pfam" id="PF11716">
    <property type="entry name" value="MDMPI_N"/>
    <property type="match status" value="1"/>
</dbReference>
<dbReference type="InterPro" id="IPR010872">
    <property type="entry name" value="MDMPI_C-term_domain"/>
</dbReference>